<protein>
    <submittedName>
        <fullName evidence="1">Uncharacterized protein</fullName>
    </submittedName>
</protein>
<proteinExistence type="predicted"/>
<reference evidence="1 2" key="1">
    <citation type="submission" date="2024-09" db="EMBL/GenBank/DDBJ databases">
        <authorList>
            <person name="Sun Q."/>
            <person name="Mori K."/>
        </authorList>
    </citation>
    <scope>NUCLEOTIDE SEQUENCE [LARGE SCALE GENOMIC DNA]</scope>
    <source>
        <strain evidence="1 2">JCM 3307</strain>
    </source>
</reference>
<evidence type="ECO:0000313" key="1">
    <source>
        <dbReference type="EMBL" id="MFB9451527.1"/>
    </source>
</evidence>
<dbReference type="Proteomes" id="UP001589608">
    <property type="component" value="Unassembled WGS sequence"/>
</dbReference>
<comment type="caution">
    <text evidence="1">The sequence shown here is derived from an EMBL/GenBank/DDBJ whole genome shotgun (WGS) entry which is preliminary data.</text>
</comment>
<organism evidence="1 2">
    <name type="scientific">Dactylosporangium vinaceum</name>
    <dbReference type="NCBI Taxonomy" id="53362"/>
    <lineage>
        <taxon>Bacteria</taxon>
        <taxon>Bacillati</taxon>
        <taxon>Actinomycetota</taxon>
        <taxon>Actinomycetes</taxon>
        <taxon>Micromonosporales</taxon>
        <taxon>Micromonosporaceae</taxon>
        <taxon>Dactylosporangium</taxon>
    </lineage>
</organism>
<sequence length="197" mass="20000">MTADPPREVTDLDEAGPAGVYAAARRELRPSPRRAAALLCTFHTMTTADPTTTATAGPAIATGPAALAGAPDATATAGAADTTAIAGAATRARAANTAGVGGRAPGPDLPAVAEALMASYPPRQRPAFWAATVREILHTAPTPSAVELAELFNAGLVVLFEQHEGAPLVHDALFELRAAIDPRGIIPVEPADPRPHG</sequence>
<dbReference type="EMBL" id="JBHMCA010000090">
    <property type="protein sequence ID" value="MFB9451527.1"/>
    <property type="molecule type" value="Genomic_DNA"/>
</dbReference>
<evidence type="ECO:0000313" key="2">
    <source>
        <dbReference type="Proteomes" id="UP001589608"/>
    </source>
</evidence>
<accession>A0ABV5MRM8</accession>
<keyword evidence="2" id="KW-1185">Reference proteome</keyword>
<gene>
    <name evidence="1" type="ORF">ACFFTR_51405</name>
</gene>
<name>A0ABV5MRM8_9ACTN</name>
<dbReference type="RefSeq" id="WP_223104239.1">
    <property type="nucleotide sequence ID" value="NZ_CP061913.1"/>
</dbReference>